<evidence type="ECO:0000256" key="2">
    <source>
        <dbReference type="SAM" id="SignalP"/>
    </source>
</evidence>
<accession>A0A5E4TYR0</accession>
<keyword evidence="4" id="KW-1185">Reference proteome</keyword>
<gene>
    <name evidence="3" type="ORF">PTE30175_01552</name>
</gene>
<dbReference type="CDD" id="cd09030">
    <property type="entry name" value="DUF1425"/>
    <property type="match status" value="1"/>
</dbReference>
<protein>
    <recommendedName>
        <fullName evidence="5">DUF1425 domain-containing protein</fullName>
    </recommendedName>
</protein>
<dbReference type="RefSeq" id="WP_150696490.1">
    <property type="nucleotide sequence ID" value="NZ_CABPRZ010000005.1"/>
</dbReference>
<dbReference type="Pfam" id="PF07233">
    <property type="entry name" value="DUF1425"/>
    <property type="match status" value="1"/>
</dbReference>
<dbReference type="OrthoDB" id="9131561at2"/>
<evidence type="ECO:0008006" key="5">
    <source>
        <dbReference type="Google" id="ProtNLM"/>
    </source>
</evidence>
<evidence type="ECO:0000313" key="3">
    <source>
        <dbReference type="EMBL" id="VVD91019.1"/>
    </source>
</evidence>
<feature type="region of interest" description="Disordered" evidence="1">
    <location>
        <begin position="126"/>
        <end position="147"/>
    </location>
</feature>
<dbReference type="EMBL" id="CABPRZ010000005">
    <property type="protein sequence ID" value="VVD91019.1"/>
    <property type="molecule type" value="Genomic_DNA"/>
</dbReference>
<feature type="chain" id="PRO_5022856398" description="DUF1425 domain-containing protein" evidence="2">
    <location>
        <begin position="30"/>
        <end position="147"/>
    </location>
</feature>
<proteinExistence type="predicted"/>
<feature type="compositionally biased region" description="Low complexity" evidence="1">
    <location>
        <begin position="131"/>
        <end position="147"/>
    </location>
</feature>
<feature type="signal peptide" evidence="2">
    <location>
        <begin position="1"/>
        <end position="29"/>
    </location>
</feature>
<dbReference type="Gene3D" id="2.60.40.3230">
    <property type="match status" value="1"/>
</dbReference>
<dbReference type="InterPro" id="IPR038483">
    <property type="entry name" value="YcfL-like_sf"/>
</dbReference>
<keyword evidence="2" id="KW-0732">Signal</keyword>
<organism evidence="3 4">
    <name type="scientific">Pandoraea terrae</name>
    <dbReference type="NCBI Taxonomy" id="1537710"/>
    <lineage>
        <taxon>Bacteria</taxon>
        <taxon>Pseudomonadati</taxon>
        <taxon>Pseudomonadota</taxon>
        <taxon>Betaproteobacteria</taxon>
        <taxon>Burkholderiales</taxon>
        <taxon>Burkholderiaceae</taxon>
        <taxon>Pandoraea</taxon>
    </lineage>
</organism>
<evidence type="ECO:0000313" key="4">
    <source>
        <dbReference type="Proteomes" id="UP000414233"/>
    </source>
</evidence>
<dbReference type="InterPro" id="IPR010824">
    <property type="entry name" value="DUF1425"/>
</dbReference>
<dbReference type="AlphaFoldDB" id="A0A5E4TYR0"/>
<sequence length="147" mass="15860">MKLRVALLTAVLGMAVPLTPVLVAAPAQAQTIASKLQMLGEMTYVKVAGLKSTRRNGLLFVQATLANTNNVDQQVAYRVKWLDQDGFDAWDEEAWKPLVLHGLQQTNIQVTAPTRNATDFRIELHSPENSASQAAGAGPAASTQPRP</sequence>
<name>A0A5E4TYR0_9BURK</name>
<reference evidence="3 4" key="1">
    <citation type="submission" date="2019-08" db="EMBL/GenBank/DDBJ databases">
        <authorList>
            <person name="Peeters C."/>
        </authorList>
    </citation>
    <scope>NUCLEOTIDE SEQUENCE [LARGE SCALE GENOMIC DNA]</scope>
    <source>
        <strain evidence="3 4">LMG 30175</strain>
    </source>
</reference>
<evidence type="ECO:0000256" key="1">
    <source>
        <dbReference type="SAM" id="MobiDB-lite"/>
    </source>
</evidence>
<dbReference type="Proteomes" id="UP000414233">
    <property type="component" value="Unassembled WGS sequence"/>
</dbReference>